<feature type="chain" id="PRO_5040277144" description="VWFC domain-containing protein" evidence="1">
    <location>
        <begin position="19"/>
        <end position="281"/>
    </location>
</feature>
<evidence type="ECO:0000313" key="4">
    <source>
        <dbReference type="Proteomes" id="UP001152799"/>
    </source>
</evidence>
<dbReference type="Proteomes" id="UP001152799">
    <property type="component" value="Chromosome 4"/>
</dbReference>
<evidence type="ECO:0000259" key="2">
    <source>
        <dbReference type="PROSITE" id="PS50184"/>
    </source>
</evidence>
<proteinExistence type="predicted"/>
<dbReference type="PROSITE" id="PS50184">
    <property type="entry name" value="VWFC_2"/>
    <property type="match status" value="1"/>
</dbReference>
<dbReference type="InterPro" id="IPR001007">
    <property type="entry name" value="VWF_dom"/>
</dbReference>
<reference evidence="3" key="1">
    <citation type="submission" date="2022-01" db="EMBL/GenBank/DDBJ databases">
        <authorList>
            <person name="King R."/>
        </authorList>
    </citation>
    <scope>NUCLEOTIDE SEQUENCE</scope>
</reference>
<evidence type="ECO:0000256" key="1">
    <source>
        <dbReference type="SAM" id="SignalP"/>
    </source>
</evidence>
<dbReference type="OrthoDB" id="365605at2759"/>
<gene>
    <name evidence="3" type="ORF">CEUTPL_LOCUS7882</name>
</gene>
<accession>A0A9N9MLS1</accession>
<keyword evidence="4" id="KW-1185">Reference proteome</keyword>
<feature type="signal peptide" evidence="1">
    <location>
        <begin position="1"/>
        <end position="18"/>
    </location>
</feature>
<evidence type="ECO:0000313" key="3">
    <source>
        <dbReference type="EMBL" id="CAG9767316.1"/>
    </source>
</evidence>
<name>A0A9N9MLS1_9CUCU</name>
<organism evidence="3 4">
    <name type="scientific">Ceutorhynchus assimilis</name>
    <name type="common">cabbage seed weevil</name>
    <dbReference type="NCBI Taxonomy" id="467358"/>
    <lineage>
        <taxon>Eukaryota</taxon>
        <taxon>Metazoa</taxon>
        <taxon>Ecdysozoa</taxon>
        <taxon>Arthropoda</taxon>
        <taxon>Hexapoda</taxon>
        <taxon>Insecta</taxon>
        <taxon>Pterygota</taxon>
        <taxon>Neoptera</taxon>
        <taxon>Endopterygota</taxon>
        <taxon>Coleoptera</taxon>
        <taxon>Polyphaga</taxon>
        <taxon>Cucujiformia</taxon>
        <taxon>Curculionidae</taxon>
        <taxon>Ceutorhynchinae</taxon>
        <taxon>Ceutorhynchus</taxon>
    </lineage>
</organism>
<protein>
    <recommendedName>
        <fullName evidence="2">VWFC domain-containing protein</fullName>
    </recommendedName>
</protein>
<dbReference type="AlphaFoldDB" id="A0A9N9MLS1"/>
<feature type="domain" description="VWFC" evidence="2">
    <location>
        <begin position="135"/>
        <end position="215"/>
    </location>
</feature>
<dbReference type="EMBL" id="OU892280">
    <property type="protein sequence ID" value="CAG9767316.1"/>
    <property type="molecule type" value="Genomic_DNA"/>
</dbReference>
<keyword evidence="1" id="KW-0732">Signal</keyword>
<sequence length="281" mass="31238">MLSFSSIFLILIIKVCLATDNCDNNAVLFYEDIDCKPIRSDEATCPNRYDCKFSQTKSGCTFKGKTYQIGEGIDSNLTYSACSIGCTCTELNKFTCAVLDCPEFFGAPFEIHQNCHHGYTLGKCCSTGQVCNSTKTCEFEGGTYKIGQRFYPNNTCLNCVCHEEFTGAINEKTCIKHNCNTQIHYLEEILKNCAPAYFETQPGKVICCPDDFVCPKADDDIKVVNSTSTGQAKVGFECAYGDRKLKQGEGFNRRVNKYGADRNLQCECLIPPLVTCKEIIS</sequence>